<evidence type="ECO:0000256" key="11">
    <source>
        <dbReference type="ARBA" id="ARBA00025119"/>
    </source>
</evidence>
<dbReference type="PIRSF" id="PIRSF006648">
    <property type="entry name" value="DrrB"/>
    <property type="match status" value="1"/>
</dbReference>
<reference evidence="14" key="1">
    <citation type="submission" date="2020-10" db="EMBL/GenBank/DDBJ databases">
        <title>Connecting structure to function with the recovery of over 1000 high-quality activated sludge metagenome-assembled genomes encoding full-length rRNA genes using long-read sequencing.</title>
        <authorList>
            <person name="Singleton C.M."/>
            <person name="Petriglieri F."/>
            <person name="Kristensen J.M."/>
            <person name="Kirkegaard R.H."/>
            <person name="Michaelsen T.Y."/>
            <person name="Andersen M.H."/>
            <person name="Karst S.M."/>
            <person name="Dueholm M.S."/>
            <person name="Nielsen P.H."/>
            <person name="Albertsen M."/>
        </authorList>
    </citation>
    <scope>NUCLEOTIDE SEQUENCE</scope>
    <source>
        <strain evidence="14">Bjer_18-Q3-R1-45_BAT3C.347</strain>
    </source>
</reference>
<feature type="transmembrane region" description="Helical" evidence="12">
    <location>
        <begin position="147"/>
        <end position="170"/>
    </location>
</feature>
<dbReference type="InterPro" id="IPR047817">
    <property type="entry name" value="ABC2_TM_bact-type"/>
</dbReference>
<dbReference type="Pfam" id="PF01061">
    <property type="entry name" value="ABC2_membrane"/>
    <property type="match status" value="1"/>
</dbReference>
<evidence type="ECO:0000313" key="15">
    <source>
        <dbReference type="Proteomes" id="UP000807785"/>
    </source>
</evidence>
<keyword evidence="8 12" id="KW-0812">Transmembrane</keyword>
<dbReference type="NCBIfam" id="TIGR01291">
    <property type="entry name" value="nodJ"/>
    <property type="match status" value="1"/>
</dbReference>
<comment type="subunit">
    <text evidence="3">The complex is composed of two ATP-binding proteins (NodI) and two transmembrane proteins (NodJ).</text>
</comment>
<evidence type="ECO:0000313" key="14">
    <source>
        <dbReference type="EMBL" id="MBK6972295.1"/>
    </source>
</evidence>
<feature type="transmembrane region" description="Helical" evidence="12">
    <location>
        <begin position="64"/>
        <end position="87"/>
    </location>
</feature>
<evidence type="ECO:0000256" key="4">
    <source>
        <dbReference type="ARBA" id="ARBA00022448"/>
    </source>
</evidence>
<dbReference type="PRINTS" id="PR00164">
    <property type="entry name" value="ABC2TRNSPORT"/>
</dbReference>
<evidence type="ECO:0000256" key="5">
    <source>
        <dbReference type="ARBA" id="ARBA00022458"/>
    </source>
</evidence>
<dbReference type="InterPro" id="IPR000412">
    <property type="entry name" value="ABC_2_transport"/>
</dbReference>
<dbReference type="EMBL" id="JADJEV010000002">
    <property type="protein sequence ID" value="MBK6972295.1"/>
    <property type="molecule type" value="Genomic_DNA"/>
</dbReference>
<dbReference type="InterPro" id="IPR005981">
    <property type="entry name" value="ABC_transptNodJ"/>
</dbReference>
<keyword evidence="5" id="KW-0536">Nodulation</keyword>
<dbReference type="PROSITE" id="PS51012">
    <property type="entry name" value="ABC_TM2"/>
    <property type="match status" value="1"/>
</dbReference>
<dbReference type="GO" id="GO:0140359">
    <property type="term" value="F:ABC-type transporter activity"/>
    <property type="evidence" value="ECO:0007669"/>
    <property type="project" value="InterPro"/>
</dbReference>
<keyword evidence="7" id="KW-0997">Cell inner membrane</keyword>
<keyword evidence="6 12" id="KW-1003">Cell membrane</keyword>
<evidence type="ECO:0000256" key="10">
    <source>
        <dbReference type="ARBA" id="ARBA00023136"/>
    </source>
</evidence>
<comment type="caution">
    <text evidence="14">The sequence shown here is derived from an EMBL/GenBank/DDBJ whole genome shotgun (WGS) entry which is preliminary data.</text>
</comment>
<dbReference type="PANTHER" id="PTHR43229">
    <property type="entry name" value="NODULATION PROTEIN J"/>
    <property type="match status" value="1"/>
</dbReference>
<feature type="transmembrane region" description="Helical" evidence="12">
    <location>
        <begin position="124"/>
        <end position="141"/>
    </location>
</feature>
<evidence type="ECO:0000256" key="1">
    <source>
        <dbReference type="ARBA" id="ARBA00004429"/>
    </source>
</evidence>
<evidence type="ECO:0000256" key="7">
    <source>
        <dbReference type="ARBA" id="ARBA00022519"/>
    </source>
</evidence>
<proteinExistence type="inferred from homology"/>
<feature type="transmembrane region" description="Helical" evidence="12">
    <location>
        <begin position="233"/>
        <end position="255"/>
    </location>
</feature>
<evidence type="ECO:0000256" key="8">
    <source>
        <dbReference type="ARBA" id="ARBA00022692"/>
    </source>
</evidence>
<comment type="similarity">
    <text evidence="2">Belongs to the ABC-2 integral membrane protein family. Lipooligosaccharide exporter (TC 3.A.1.102) subfamily.</text>
</comment>
<comment type="function">
    <text evidence="11">Part of the ABC transporter complex NodIJ involved in the export of the nodulation factors (Nod factors), the bacterial signal molecules that induce symbiosis and subsequent nodulation induction. Nod factors are LCO (lipo-chitin oligosaccharide), a modified beta-1,4-linked N-acetylglucosamine oligosaccharide. This subunit encodes the transporter.</text>
</comment>
<dbReference type="AlphaFoldDB" id="A0A9D7HT29"/>
<dbReference type="GO" id="GO:0015772">
    <property type="term" value="P:oligosaccharide transport"/>
    <property type="evidence" value="ECO:0007669"/>
    <property type="project" value="InterPro"/>
</dbReference>
<feature type="transmembrane region" description="Helical" evidence="12">
    <location>
        <begin position="177"/>
        <end position="196"/>
    </location>
</feature>
<accession>A0A9D7HT29</accession>
<sequence length="261" mass="28814">MNPDHYRLPELSLRFVSVWRRNFLVWRKLAIPSILGNLADPLLYVIGLGFGLGMLVREVQGVSYITFLATGIVCQSTMNSATFEALYSAYSRLATQRTWEAILNAPVSLDDIVLAELVWAASKSVLSGAAILLVICLFGLSDAWASLWVLPIIFLIGLAFAALGLCVTALAPSYDFFMYYFTLFITPMMLLSGVFFPVEQLPPAVQAVAVLLPLNHAVELVRPLLLGRTPDDILLHFAVLLGVTLVGYHVALVLCRRRMIK</sequence>
<feature type="domain" description="ABC transmembrane type-2" evidence="13">
    <location>
        <begin position="32"/>
        <end position="258"/>
    </location>
</feature>
<dbReference type="PANTHER" id="PTHR43229:SF2">
    <property type="entry name" value="NODULATION PROTEIN J"/>
    <property type="match status" value="1"/>
</dbReference>
<keyword evidence="4 12" id="KW-0813">Transport</keyword>
<evidence type="ECO:0000256" key="2">
    <source>
        <dbReference type="ARBA" id="ARBA00008394"/>
    </source>
</evidence>
<protein>
    <recommendedName>
        <fullName evidence="12">Transport permease protein</fullName>
    </recommendedName>
</protein>
<keyword evidence="10 12" id="KW-0472">Membrane</keyword>
<name>A0A9D7HT29_9PROT</name>
<evidence type="ECO:0000256" key="12">
    <source>
        <dbReference type="RuleBase" id="RU361157"/>
    </source>
</evidence>
<evidence type="ECO:0000259" key="13">
    <source>
        <dbReference type="PROSITE" id="PS51012"/>
    </source>
</evidence>
<dbReference type="InterPro" id="IPR051784">
    <property type="entry name" value="Nod_factor_ABC_transporter"/>
</dbReference>
<evidence type="ECO:0000256" key="3">
    <source>
        <dbReference type="ARBA" id="ARBA00011350"/>
    </source>
</evidence>
<dbReference type="Proteomes" id="UP000807785">
    <property type="component" value="Unassembled WGS sequence"/>
</dbReference>
<dbReference type="GO" id="GO:0043190">
    <property type="term" value="C:ATP-binding cassette (ABC) transporter complex"/>
    <property type="evidence" value="ECO:0007669"/>
    <property type="project" value="InterPro"/>
</dbReference>
<feature type="transmembrane region" description="Helical" evidence="12">
    <location>
        <begin position="29"/>
        <end position="52"/>
    </location>
</feature>
<evidence type="ECO:0000256" key="9">
    <source>
        <dbReference type="ARBA" id="ARBA00022989"/>
    </source>
</evidence>
<comment type="subcellular location">
    <subcellularLocation>
        <location evidence="1 12">Cell inner membrane</location>
        <topology evidence="1 12">Multi-pass membrane protein</topology>
    </subcellularLocation>
</comment>
<dbReference type="InterPro" id="IPR013525">
    <property type="entry name" value="ABC2_TM"/>
</dbReference>
<evidence type="ECO:0000256" key="6">
    <source>
        <dbReference type="ARBA" id="ARBA00022475"/>
    </source>
</evidence>
<keyword evidence="9 12" id="KW-1133">Transmembrane helix</keyword>
<organism evidence="14 15">
    <name type="scientific">Candidatus Methylophosphatis roskildensis</name>
    <dbReference type="NCBI Taxonomy" id="2899263"/>
    <lineage>
        <taxon>Bacteria</taxon>
        <taxon>Pseudomonadati</taxon>
        <taxon>Pseudomonadota</taxon>
        <taxon>Betaproteobacteria</taxon>
        <taxon>Nitrosomonadales</taxon>
        <taxon>Sterolibacteriaceae</taxon>
        <taxon>Candidatus Methylophosphatis</taxon>
    </lineage>
</organism>
<gene>
    <name evidence="14" type="ORF">IPH26_04850</name>
</gene>